<dbReference type="RefSeq" id="WP_111158259.1">
    <property type="nucleotide sequence ID" value="NZ_PCDP01000001.1"/>
</dbReference>
<keyword evidence="1" id="KW-0732">Signal</keyword>
<dbReference type="OrthoDB" id="7824623at2"/>
<sequence length="396" mass="41074">MTFYRTTRLMLSSAAILSFASSAFALDGVDLLKKINAAYAIQGVSLASDGIDVDGSTVTLKGASFKPISAAGPGTQLGNVTMTGVDEEAGGYKVDKVAFPDLSATKEGVTVNATDMSISGLTIPADATASGLDGMLLYQKAHAGPIHIVKDGLEVFSLEGIDANLTERGDKSGFDFDSSIKAIKADLSKVDDPASQDTINKLALQHVNGNVTMKGSWALQPGTIDIKDFAIDLDNIGRLDLAFGISGYTLDFMKSLQDTMKASQANPNKAEAQQATGLAMLGLMQQLTLNSAEITFKDASITKRALDYAGASQGVSGVQMANTLKGLTPIMLAQLNIPELQAAVSAAVSSYLDDPKSFTVTAAPAKPVPFPMIVGAAMGAPNTIPSVIGLKVSANN</sequence>
<evidence type="ECO:0008006" key="4">
    <source>
        <dbReference type="Google" id="ProtNLM"/>
    </source>
</evidence>
<accession>A0A2W4CXI7</accession>
<dbReference type="EMBL" id="PCDP01000001">
    <property type="protein sequence ID" value="PZM16929.1"/>
    <property type="molecule type" value="Genomic_DNA"/>
</dbReference>
<reference evidence="2 3" key="1">
    <citation type="journal article" date="2018" name="Sci. Rep.">
        <title>Rhizobium tumorigenes sp. nov., a novel plant tumorigenic bacterium isolated from cane gall tumors on thornless blackberry.</title>
        <authorList>
            <person name="Kuzmanovi N."/>
            <person name="Smalla K."/>
            <person name="Gronow S."/>
            <person name="PuBawska J."/>
        </authorList>
    </citation>
    <scope>NUCLEOTIDE SEQUENCE [LARGE SCALE GENOMIC DNA]</scope>
    <source>
        <strain evidence="2 3">CCBAU 85046</strain>
    </source>
</reference>
<evidence type="ECO:0000256" key="1">
    <source>
        <dbReference type="SAM" id="SignalP"/>
    </source>
</evidence>
<evidence type="ECO:0000313" key="2">
    <source>
        <dbReference type="EMBL" id="PZM16929.1"/>
    </source>
</evidence>
<keyword evidence="3" id="KW-1185">Reference proteome</keyword>
<comment type="caution">
    <text evidence="2">The sequence shown here is derived from an EMBL/GenBank/DDBJ whole genome shotgun (WGS) entry which is preliminary data.</text>
</comment>
<organism evidence="2 3">
    <name type="scientific">Rhizobium tubonense</name>
    <dbReference type="NCBI Taxonomy" id="484088"/>
    <lineage>
        <taxon>Bacteria</taxon>
        <taxon>Pseudomonadati</taxon>
        <taxon>Pseudomonadota</taxon>
        <taxon>Alphaproteobacteria</taxon>
        <taxon>Hyphomicrobiales</taxon>
        <taxon>Rhizobiaceae</taxon>
        <taxon>Rhizobium/Agrobacterium group</taxon>
        <taxon>Rhizobium</taxon>
    </lineage>
</organism>
<dbReference type="AlphaFoldDB" id="A0A2W4CXI7"/>
<dbReference type="Proteomes" id="UP000248925">
    <property type="component" value="Unassembled WGS sequence"/>
</dbReference>
<protein>
    <recommendedName>
        <fullName evidence="4">DUF945 domain-containing protein</fullName>
    </recommendedName>
</protein>
<feature type="chain" id="PRO_5016093061" description="DUF945 domain-containing protein" evidence="1">
    <location>
        <begin position="26"/>
        <end position="396"/>
    </location>
</feature>
<feature type="signal peptide" evidence="1">
    <location>
        <begin position="1"/>
        <end position="25"/>
    </location>
</feature>
<proteinExistence type="predicted"/>
<evidence type="ECO:0000313" key="3">
    <source>
        <dbReference type="Proteomes" id="UP000248925"/>
    </source>
</evidence>
<name>A0A2W4CXI7_9HYPH</name>
<gene>
    <name evidence="2" type="ORF">CPY51_01385</name>
</gene>